<dbReference type="Proteomes" id="UP000004664">
    <property type="component" value="Unassembled WGS sequence"/>
</dbReference>
<reference evidence="2 3" key="1">
    <citation type="submission" date="2011-06" db="EMBL/GenBank/DDBJ databases">
        <title>Genomic sequence of Methylobacter tundripaludum SV96.</title>
        <authorList>
            <consortium name="US DOE Joint Genome Institute"/>
            <person name="Lucas S."/>
            <person name="Han J."/>
            <person name="Lapidus A."/>
            <person name="Cheng J.-F."/>
            <person name="Goodwin L."/>
            <person name="Pitluck S."/>
            <person name="Held B."/>
            <person name="Detter J.C."/>
            <person name="Han C."/>
            <person name="Tapia R."/>
            <person name="Land M."/>
            <person name="Hauser L."/>
            <person name="Kyrpides N."/>
            <person name="Ivanova N."/>
            <person name="Ovchinnikova G."/>
            <person name="Pagani I."/>
            <person name="Klotz M.G."/>
            <person name="Dispirito A.A."/>
            <person name="Murrell J.C."/>
            <person name="Dunfield P."/>
            <person name="Kalyuzhnaya M.G."/>
            <person name="Svenning M."/>
            <person name="Trotsenko Y.A."/>
            <person name="Stein L.Y."/>
            <person name="Woyke T."/>
        </authorList>
    </citation>
    <scope>NUCLEOTIDE SEQUENCE [LARGE SCALE GENOMIC DNA]</scope>
    <source>
        <strain evidence="3">ATCC BAA-1195 / DSM 17260 / SV96</strain>
    </source>
</reference>
<dbReference type="EMBL" id="JH109152">
    <property type="protein sequence ID" value="EGW23471.1"/>
    <property type="molecule type" value="Genomic_DNA"/>
</dbReference>
<sequence length="129" mass="14585" precursor="true">MKKEIYLAFIICLLFTTNSYAACTCILTISNGLCNNLNEYVKNSADSTLVDSYNNKTCVITKKFHTGGHKLHVSQAPKNDPHITVKNNIANSTFHVFRYKYKQGDQYGSSNKKVETFNIGKYATTRDLM</sequence>
<name>G3IXR2_METTV</name>
<evidence type="ECO:0000256" key="1">
    <source>
        <dbReference type="SAM" id="SignalP"/>
    </source>
</evidence>
<feature type="signal peptide" evidence="1">
    <location>
        <begin position="1"/>
        <end position="21"/>
    </location>
</feature>
<dbReference type="RefSeq" id="WP_006891687.1">
    <property type="nucleotide sequence ID" value="NZ_JH109152.1"/>
</dbReference>
<protein>
    <recommendedName>
        <fullName evidence="4">Lipoprotein</fullName>
    </recommendedName>
</protein>
<evidence type="ECO:0008006" key="4">
    <source>
        <dbReference type="Google" id="ProtNLM"/>
    </source>
</evidence>
<proteinExistence type="predicted"/>
<accession>G3IXR2</accession>
<keyword evidence="1" id="KW-0732">Signal</keyword>
<dbReference type="AlphaFoldDB" id="G3IXR2"/>
<keyword evidence="3" id="KW-1185">Reference proteome</keyword>
<evidence type="ECO:0000313" key="3">
    <source>
        <dbReference type="Proteomes" id="UP000004664"/>
    </source>
</evidence>
<gene>
    <name evidence="2" type="ORF">Mettu_2327</name>
</gene>
<evidence type="ECO:0000313" key="2">
    <source>
        <dbReference type="EMBL" id="EGW23471.1"/>
    </source>
</evidence>
<feature type="chain" id="PRO_5003445593" description="Lipoprotein" evidence="1">
    <location>
        <begin position="22"/>
        <end position="129"/>
    </location>
</feature>
<organism evidence="2 3">
    <name type="scientific">Methylobacter tundripaludum (strain ATCC BAA-1195 / DSM 17260 / SV96)</name>
    <dbReference type="NCBI Taxonomy" id="697282"/>
    <lineage>
        <taxon>Bacteria</taxon>
        <taxon>Pseudomonadati</taxon>
        <taxon>Pseudomonadota</taxon>
        <taxon>Gammaproteobacteria</taxon>
        <taxon>Methylococcales</taxon>
        <taxon>Methylococcaceae</taxon>
        <taxon>Methylobacter</taxon>
    </lineage>
</organism>
<dbReference type="HOGENOM" id="CLU_1946330_0_0_6"/>